<name>S8CJM5_9LAMI</name>
<evidence type="ECO:0000313" key="1">
    <source>
        <dbReference type="EMBL" id="EPS64861.1"/>
    </source>
</evidence>
<accession>S8CJM5</accession>
<sequence>MSTTDDLQTGDRLIWSTREEEGLISAFAIITIVWKSDNEFLALRFKLMNRL</sequence>
<dbReference type="AlphaFoldDB" id="S8CJM5"/>
<proteinExistence type="predicted"/>
<evidence type="ECO:0000313" key="2">
    <source>
        <dbReference type="Proteomes" id="UP000015453"/>
    </source>
</evidence>
<keyword evidence="2" id="KW-1185">Reference proteome</keyword>
<dbReference type="EMBL" id="AUSU01004570">
    <property type="protein sequence ID" value="EPS64861.1"/>
    <property type="molecule type" value="Genomic_DNA"/>
</dbReference>
<comment type="caution">
    <text evidence="1">The sequence shown here is derived from an EMBL/GenBank/DDBJ whole genome shotgun (WGS) entry which is preliminary data.</text>
</comment>
<dbReference type="Proteomes" id="UP000015453">
    <property type="component" value="Unassembled WGS sequence"/>
</dbReference>
<gene>
    <name evidence="1" type="ORF">M569_09918</name>
</gene>
<protein>
    <submittedName>
        <fullName evidence="1">Uncharacterized protein</fullName>
    </submittedName>
</protein>
<reference evidence="1 2" key="1">
    <citation type="journal article" date="2013" name="BMC Genomics">
        <title>The miniature genome of a carnivorous plant Genlisea aurea contains a low number of genes and short non-coding sequences.</title>
        <authorList>
            <person name="Leushkin E.V."/>
            <person name="Sutormin R.A."/>
            <person name="Nabieva E.R."/>
            <person name="Penin A.A."/>
            <person name="Kondrashov A.S."/>
            <person name="Logacheva M.D."/>
        </authorList>
    </citation>
    <scope>NUCLEOTIDE SEQUENCE [LARGE SCALE GENOMIC DNA]</scope>
</reference>
<organism evidence="1 2">
    <name type="scientific">Genlisea aurea</name>
    <dbReference type="NCBI Taxonomy" id="192259"/>
    <lineage>
        <taxon>Eukaryota</taxon>
        <taxon>Viridiplantae</taxon>
        <taxon>Streptophyta</taxon>
        <taxon>Embryophyta</taxon>
        <taxon>Tracheophyta</taxon>
        <taxon>Spermatophyta</taxon>
        <taxon>Magnoliopsida</taxon>
        <taxon>eudicotyledons</taxon>
        <taxon>Gunneridae</taxon>
        <taxon>Pentapetalae</taxon>
        <taxon>asterids</taxon>
        <taxon>lamiids</taxon>
        <taxon>Lamiales</taxon>
        <taxon>Lentibulariaceae</taxon>
        <taxon>Genlisea</taxon>
    </lineage>
</organism>